<dbReference type="AlphaFoldDB" id="A0A398DGF6"/>
<reference evidence="3 4" key="1">
    <citation type="submission" date="2018-09" db="EMBL/GenBank/DDBJ databases">
        <title>Discovery and Ecogenomic Context for Candidatus Cryosericales, a Global Caldiserica Order Active in Thawing Permafrost.</title>
        <authorList>
            <person name="Martinez M.A."/>
            <person name="Woodcroft B.J."/>
            <person name="Ignacio Espinoza J.C."/>
            <person name="Zayed A."/>
            <person name="Singleton C.M."/>
            <person name="Boyd J."/>
            <person name="Li Y.-F."/>
            <person name="Purvine S."/>
            <person name="Maughan H."/>
            <person name="Hodgkins S.B."/>
            <person name="Anderson D."/>
            <person name="Sederholm M."/>
            <person name="Temperton B."/>
            <person name="Saleska S.R."/>
            <person name="Tyson G.W."/>
            <person name="Rich V.I."/>
        </authorList>
    </citation>
    <scope>NUCLEOTIDE SEQUENCE [LARGE SCALE GENOMIC DNA]</scope>
    <source>
        <strain evidence="3 4">SMC5</strain>
    </source>
</reference>
<evidence type="ECO:0000256" key="1">
    <source>
        <dbReference type="ARBA" id="ARBA00038494"/>
    </source>
</evidence>
<organism evidence="3 4">
    <name type="scientific">Candidatus Cryosericum odellii</name>
    <dbReference type="NCBI Taxonomy" id="2290917"/>
    <lineage>
        <taxon>Bacteria</taxon>
        <taxon>Pseudomonadati</taxon>
        <taxon>Caldisericota/Cryosericota group</taxon>
        <taxon>Candidatus Cryosericota</taxon>
        <taxon>Candidatus Cryosericia</taxon>
        <taxon>Candidatus Cryosericales</taxon>
        <taxon>Candidatus Cryosericaceae</taxon>
        <taxon>Candidatus Cryosericum</taxon>
    </lineage>
</organism>
<dbReference type="OrthoDB" id="9802632at2"/>
<dbReference type="Pfam" id="PF00535">
    <property type="entry name" value="Glycos_transf_2"/>
    <property type="match status" value="1"/>
</dbReference>
<sequence>MSVALERRRKELNVSNEVLFFSIVIPAYNEENYIGKTLSALKELDYPPSRLEVIIVENGSTDRTDSVVAANAPVSAKVVRIAETGVSHARNLGADLVSQASDWVIFLDADTYFAPTFLRELDRFLRANAGRNLGTGMVSLRPVPDSRVARGWYHFFNFVSYVTRTTKSIQFIRRDLLGDIRYDESLTFGEDEQMLKECRRHVRHFYLKTRSVFSSTRRFLRNGWIRELFTSIHLIVLPYRKKQSIDYTAPR</sequence>
<feature type="domain" description="Glycosyltransferase 2-like" evidence="2">
    <location>
        <begin position="22"/>
        <end position="129"/>
    </location>
</feature>
<accession>A0A398DGF6</accession>
<comment type="caution">
    <text evidence="3">The sequence shown here is derived from an EMBL/GenBank/DDBJ whole genome shotgun (WGS) entry which is preliminary data.</text>
</comment>
<dbReference type="SUPFAM" id="SSF53448">
    <property type="entry name" value="Nucleotide-diphospho-sugar transferases"/>
    <property type="match status" value="1"/>
</dbReference>
<dbReference type="Gene3D" id="3.90.550.10">
    <property type="entry name" value="Spore Coat Polysaccharide Biosynthesis Protein SpsA, Chain A"/>
    <property type="match status" value="1"/>
</dbReference>
<protein>
    <submittedName>
        <fullName evidence="3">Glycosyltransferase</fullName>
    </submittedName>
</protein>
<proteinExistence type="inferred from homology"/>
<dbReference type="InterPro" id="IPR001173">
    <property type="entry name" value="Glyco_trans_2-like"/>
</dbReference>
<evidence type="ECO:0000313" key="3">
    <source>
        <dbReference type="EMBL" id="RIE11287.1"/>
    </source>
</evidence>
<dbReference type="PANTHER" id="PTHR43630">
    <property type="entry name" value="POLY-BETA-1,6-N-ACETYL-D-GLUCOSAMINE SYNTHASE"/>
    <property type="match status" value="1"/>
</dbReference>
<evidence type="ECO:0000313" key="4">
    <source>
        <dbReference type="Proteomes" id="UP000266489"/>
    </source>
</evidence>
<evidence type="ECO:0000259" key="2">
    <source>
        <dbReference type="Pfam" id="PF00535"/>
    </source>
</evidence>
<keyword evidence="3" id="KW-0808">Transferase</keyword>
<dbReference type="CDD" id="cd00761">
    <property type="entry name" value="Glyco_tranf_GTA_type"/>
    <property type="match status" value="1"/>
</dbReference>
<name>A0A398DGF6_9BACT</name>
<dbReference type="GO" id="GO:0016740">
    <property type="term" value="F:transferase activity"/>
    <property type="evidence" value="ECO:0007669"/>
    <property type="project" value="UniProtKB-KW"/>
</dbReference>
<gene>
    <name evidence="3" type="ORF">SMC5_05150</name>
</gene>
<dbReference type="PANTHER" id="PTHR43630:SF2">
    <property type="entry name" value="GLYCOSYLTRANSFERASE"/>
    <property type="match status" value="1"/>
</dbReference>
<comment type="similarity">
    <text evidence="1">Belongs to the glycosyltransferase 2 family. WaaE/KdtX subfamily.</text>
</comment>
<dbReference type="EMBL" id="QXIU01000120">
    <property type="protein sequence ID" value="RIE11287.1"/>
    <property type="molecule type" value="Genomic_DNA"/>
</dbReference>
<dbReference type="Proteomes" id="UP000266489">
    <property type="component" value="Unassembled WGS sequence"/>
</dbReference>
<dbReference type="InterPro" id="IPR029044">
    <property type="entry name" value="Nucleotide-diphossugar_trans"/>
</dbReference>